<dbReference type="Proteomes" id="UP000499080">
    <property type="component" value="Unassembled WGS sequence"/>
</dbReference>
<dbReference type="GO" id="GO:0003735">
    <property type="term" value="F:structural constituent of ribosome"/>
    <property type="evidence" value="ECO:0007669"/>
    <property type="project" value="InterPro"/>
</dbReference>
<dbReference type="SUPFAM" id="SSF64263">
    <property type="entry name" value="Prokaryotic ribosomal protein L17"/>
    <property type="match status" value="1"/>
</dbReference>
<dbReference type="Pfam" id="PF01196">
    <property type="entry name" value="Ribosomal_L17"/>
    <property type="match status" value="1"/>
</dbReference>
<keyword evidence="7" id="KW-1185">Reference proteome</keyword>
<dbReference type="Gene3D" id="3.90.1030.10">
    <property type="entry name" value="Ribosomal protein L17"/>
    <property type="match status" value="1"/>
</dbReference>
<dbReference type="FunFam" id="3.90.1030.10:FF:000009">
    <property type="entry name" value="39S ribosomal protein L17, mitochondrial"/>
    <property type="match status" value="1"/>
</dbReference>
<protein>
    <recommendedName>
        <fullName evidence="4">Large ribosomal subunit protein bL17m</fullName>
    </recommendedName>
    <alternativeName>
        <fullName evidence="5">39S ribosomal protein L17, mitochondrial</fullName>
    </alternativeName>
</protein>
<keyword evidence="2 6" id="KW-0689">Ribosomal protein</keyword>
<organism evidence="6 7">
    <name type="scientific">Araneus ventricosus</name>
    <name type="common">Orbweaver spider</name>
    <name type="synonym">Epeira ventricosa</name>
    <dbReference type="NCBI Taxonomy" id="182803"/>
    <lineage>
        <taxon>Eukaryota</taxon>
        <taxon>Metazoa</taxon>
        <taxon>Ecdysozoa</taxon>
        <taxon>Arthropoda</taxon>
        <taxon>Chelicerata</taxon>
        <taxon>Arachnida</taxon>
        <taxon>Araneae</taxon>
        <taxon>Araneomorphae</taxon>
        <taxon>Entelegynae</taxon>
        <taxon>Araneoidea</taxon>
        <taxon>Araneidae</taxon>
        <taxon>Araneus</taxon>
    </lineage>
</organism>
<dbReference type="OrthoDB" id="6411925at2759"/>
<evidence type="ECO:0000256" key="4">
    <source>
        <dbReference type="ARBA" id="ARBA00035290"/>
    </source>
</evidence>
<sequence>MVFPPEAKEIAKLIPRLRYSVKPRHRNLRQPLGPEGRINKMKITLSALFKYERIELFLPRCDEVRGYAERLITEAVRHGDQHPPTMDLANFFLEDKQMIHKLFKVIAPRYKDYQTTYTNVHLIPDKCHLAAELKRANFLQECVLELKGNPYPPMPSKPKPNRESLTNILLKEANKEFRKMKLKSESAESHSLKICFRTGRYQVEDQISLSIRHACESGSYYLEGGVLVEVSVDHSAKRDPFQNIPIVASKLEKIQPHKMNVFLDQHLFPQNSFIEN</sequence>
<keyword evidence="3" id="KW-0687">Ribonucleoprotein</keyword>
<dbReference type="PANTHER" id="PTHR14413">
    <property type="entry name" value="RIBOSOMAL PROTEIN L17"/>
    <property type="match status" value="1"/>
</dbReference>
<dbReference type="GO" id="GO:0005762">
    <property type="term" value="C:mitochondrial large ribosomal subunit"/>
    <property type="evidence" value="ECO:0007669"/>
    <property type="project" value="TreeGrafter"/>
</dbReference>
<evidence type="ECO:0000256" key="5">
    <source>
        <dbReference type="ARBA" id="ARBA00035413"/>
    </source>
</evidence>
<evidence type="ECO:0000256" key="3">
    <source>
        <dbReference type="ARBA" id="ARBA00023274"/>
    </source>
</evidence>
<proteinExistence type="inferred from homology"/>
<evidence type="ECO:0000313" key="6">
    <source>
        <dbReference type="EMBL" id="GBM13772.1"/>
    </source>
</evidence>
<evidence type="ECO:0000256" key="1">
    <source>
        <dbReference type="ARBA" id="ARBA00008777"/>
    </source>
</evidence>
<dbReference type="PANTHER" id="PTHR14413:SF16">
    <property type="entry name" value="LARGE RIBOSOMAL SUBUNIT PROTEIN BL17M"/>
    <property type="match status" value="1"/>
</dbReference>
<dbReference type="InterPro" id="IPR000456">
    <property type="entry name" value="Ribosomal_bL17"/>
</dbReference>
<evidence type="ECO:0000256" key="2">
    <source>
        <dbReference type="ARBA" id="ARBA00022980"/>
    </source>
</evidence>
<dbReference type="EMBL" id="BGPR01000334">
    <property type="protein sequence ID" value="GBM13772.1"/>
    <property type="molecule type" value="Genomic_DNA"/>
</dbReference>
<name>A0A4Y2DAE4_ARAVE</name>
<evidence type="ECO:0000313" key="7">
    <source>
        <dbReference type="Proteomes" id="UP000499080"/>
    </source>
</evidence>
<dbReference type="AlphaFoldDB" id="A0A4Y2DAE4"/>
<comment type="similarity">
    <text evidence="1">Belongs to the bacterial ribosomal protein bL17 family.</text>
</comment>
<dbReference type="GO" id="GO:0006412">
    <property type="term" value="P:translation"/>
    <property type="evidence" value="ECO:0007669"/>
    <property type="project" value="InterPro"/>
</dbReference>
<reference evidence="6 7" key="1">
    <citation type="journal article" date="2019" name="Sci. Rep.">
        <title>Orb-weaving spider Araneus ventricosus genome elucidates the spidroin gene catalogue.</title>
        <authorList>
            <person name="Kono N."/>
            <person name="Nakamura H."/>
            <person name="Ohtoshi R."/>
            <person name="Moran D.A.P."/>
            <person name="Shinohara A."/>
            <person name="Yoshida Y."/>
            <person name="Fujiwara M."/>
            <person name="Mori M."/>
            <person name="Tomita M."/>
            <person name="Arakawa K."/>
        </authorList>
    </citation>
    <scope>NUCLEOTIDE SEQUENCE [LARGE SCALE GENOMIC DNA]</scope>
</reference>
<gene>
    <name evidence="6" type="primary">MRPL17</name>
    <name evidence="6" type="ORF">AVEN_50126_1</name>
</gene>
<dbReference type="InterPro" id="IPR036373">
    <property type="entry name" value="Ribosomal_bL17_sf"/>
</dbReference>
<comment type="caution">
    <text evidence="6">The sequence shown here is derived from an EMBL/GenBank/DDBJ whole genome shotgun (WGS) entry which is preliminary data.</text>
</comment>
<accession>A0A4Y2DAE4</accession>